<feature type="compositionally biased region" description="Low complexity" evidence="1">
    <location>
        <begin position="221"/>
        <end position="255"/>
    </location>
</feature>
<feature type="domain" description="F-box" evidence="2">
    <location>
        <begin position="863"/>
        <end position="909"/>
    </location>
</feature>
<feature type="compositionally biased region" description="Low complexity" evidence="1">
    <location>
        <begin position="706"/>
        <end position="720"/>
    </location>
</feature>
<evidence type="ECO:0000259" key="2">
    <source>
        <dbReference type="PROSITE" id="PS50181"/>
    </source>
</evidence>
<feature type="region of interest" description="Disordered" evidence="1">
    <location>
        <begin position="419"/>
        <end position="438"/>
    </location>
</feature>
<feature type="region of interest" description="Disordered" evidence="1">
    <location>
        <begin position="220"/>
        <end position="349"/>
    </location>
</feature>
<sequence>STSNVIEQQQQQKHSNDQDSNDEHSNDQHSNQQQQDSVADQQQDDNHRSEQQESSGQEESSEKPSTKIRQGYEDETEIIKNCDEMGVYGWNEFKNSKIKPFSREEYERFQQPFRYGWKRELVLRCPGGNNNNNNNNNRVTDKKAGDVYYHTPNGSTKLRSYVEMNLYLKRNPKIIDLNVTNFTYAKQPIYRPPNEIVRHAMQRGANYVERPFAFNQHIRVRQPQSQSQQRKSVSNSNQSQMTTTANNNNSSILSNNEDESMDDGNFGRGKRKRVIPSRYDDEEIDLPMNKRNKHGNHQQTSNRESYSNSNSNDGHSPQSNKLSMSLSSTGGDRGGGSSTTSSTKMSAQERRRLLQQQLYHQVNEEFKREKELEQQKQQQQQQRTTTATISTDKESSGRHGGGGGGGSSLLKMKIIKGSNGNRKVDQNNGGGSNGGEQSLLTKDTVHASQQQQQNGHAINDDNNDGEDKKDQTSKPESEPMEGEVIQSENCRQPCSTNCPGRRNVLPNLMCYRCFCLFHLDCVPDGMFLKNNLFACPNCVTDDDRLIDNDGDEKLTKNDDQTNEIASTTTITPTLTSTTSTSLLMANSNKMKKMNPNSLLLKQQLTNPSTKLSASSVRPTNNHHSSLINDASSVNSVTTNSKKLSTKFQRKSINNNESLLSINGHHHNHSNSMKNMNGQSSSTTATNSNSKNKKSLSRRIVPPYVSTPPSLSPHPHSTISTESSSLKFQPGINHIYRLAQSANGHSVVIKDRTQPLLSNGHYHHHHSSSTSHMTMNGHSGIKSDRLTTMNYNYLNSAQKLLHENQALLDETAQQMARTHYYSTLNNGGSSDLYPGKTMITTATSEKIINPKSKWLKYQQKHYNFFNRFDSMLRILVNLVEYLDFKDILNLRLVNRHWSHLLSKSIIWKNLHLNGTPILDWKKFADTIHGSKFWLRSIDFTGIRIVLNQQQQSGNLTRNEKINQFWNGFEQILPEISEIESLRFGSVPLFIIENLMNSFEKQSFSRIHTLIVSNIFDTTDSNQQFCTLKFLSKISSINQSLKTLKLNSNNGLILSTNDQQAIFSALKQLTRLQTFECLSLKNFTIDQFAQLFSNLNRIDLKQLSIGNCSTWFQPNENETKVDTLFENLSKFSNLITLRLRDVNINSIHSSHLVNLFEYLIIVENLSLENLVIEKSAKQNWTSLLSMLKSLPLRYFHLSSYESFSNRTIFESLIQLLSSQKRKYLHIHWSITVDIDDMGHCWVPLSLKSFNNKHFESNNDDDGKIFIEQYFGSENTTK</sequence>
<dbReference type="InterPro" id="IPR001810">
    <property type="entry name" value="F-box_dom"/>
</dbReference>
<feature type="compositionally biased region" description="Gly residues" evidence="1">
    <location>
        <begin position="398"/>
        <end position="407"/>
    </location>
</feature>
<feature type="region of interest" description="Disordered" evidence="1">
    <location>
        <begin position="606"/>
        <end position="723"/>
    </location>
</feature>
<keyword evidence="5" id="KW-1185">Reference proteome</keyword>
<feature type="compositionally biased region" description="Low complexity" evidence="1">
    <location>
        <begin position="28"/>
        <end position="41"/>
    </location>
</feature>
<evidence type="ECO:0000256" key="1">
    <source>
        <dbReference type="SAM" id="MobiDB-lite"/>
    </source>
</evidence>
<reference evidence="4 5" key="2">
    <citation type="journal article" date="2022" name="Mol. Biol. Evol.">
        <title>Comparative Genomics Reveals Insights into the Divergent Evolution of Astigmatic Mites and Household Pest Adaptations.</title>
        <authorList>
            <person name="Xiong Q."/>
            <person name="Wan A.T."/>
            <person name="Liu X."/>
            <person name="Fung C.S."/>
            <person name="Xiao X."/>
            <person name="Malainual N."/>
            <person name="Hou J."/>
            <person name="Wang L."/>
            <person name="Wang M."/>
            <person name="Yang K.Y."/>
            <person name="Cui Y."/>
            <person name="Leung E.L."/>
            <person name="Nong W."/>
            <person name="Shin S.K."/>
            <person name="Au S.W."/>
            <person name="Jeong K.Y."/>
            <person name="Chew F.T."/>
            <person name="Hui J.H."/>
            <person name="Leung T.F."/>
            <person name="Tungtrongchitr A."/>
            <person name="Zhong N."/>
            <person name="Liu Z."/>
            <person name="Tsui S.K."/>
        </authorList>
    </citation>
    <scope>NUCLEOTIDE SEQUENCE [LARGE SCALE GENOMIC DNA]</scope>
    <source>
        <strain evidence="4">Derp</strain>
    </source>
</reference>
<dbReference type="Gene3D" id="3.30.890.10">
    <property type="entry name" value="Methyl-cpg-binding Protein 2, Chain A"/>
    <property type="match status" value="1"/>
</dbReference>
<dbReference type="EMBL" id="NJHN03000032">
    <property type="protein sequence ID" value="KAH9423227.1"/>
    <property type="molecule type" value="Genomic_DNA"/>
</dbReference>
<dbReference type="Pfam" id="PF01429">
    <property type="entry name" value="MBD"/>
    <property type="match status" value="1"/>
</dbReference>
<feature type="compositionally biased region" description="Basic and acidic residues" evidence="1">
    <location>
        <begin position="465"/>
        <end position="477"/>
    </location>
</feature>
<evidence type="ECO:0000313" key="5">
    <source>
        <dbReference type="Proteomes" id="UP000887458"/>
    </source>
</evidence>
<reference evidence="4 5" key="1">
    <citation type="journal article" date="2018" name="J. Allergy Clin. Immunol.">
        <title>High-quality assembly of Dermatophagoides pteronyssinus genome and transcriptome reveals a wide range of novel allergens.</title>
        <authorList>
            <person name="Liu X.Y."/>
            <person name="Yang K.Y."/>
            <person name="Wang M.Q."/>
            <person name="Kwok J.S."/>
            <person name="Zeng X."/>
            <person name="Yang Z."/>
            <person name="Xiao X.J."/>
            <person name="Lau C.P."/>
            <person name="Li Y."/>
            <person name="Huang Z.M."/>
            <person name="Ba J.G."/>
            <person name="Yim A.K."/>
            <person name="Ouyang C.Y."/>
            <person name="Ngai S.M."/>
            <person name="Chan T.F."/>
            <person name="Leung E.L."/>
            <person name="Liu L."/>
            <person name="Liu Z.G."/>
            <person name="Tsui S.K."/>
        </authorList>
    </citation>
    <scope>NUCLEOTIDE SEQUENCE [LARGE SCALE GENOMIC DNA]</scope>
    <source>
        <strain evidence="4">Derp</strain>
    </source>
</reference>
<dbReference type="CDD" id="cd09917">
    <property type="entry name" value="F-box_SF"/>
    <property type="match status" value="1"/>
</dbReference>
<dbReference type="Gene3D" id="3.80.10.10">
    <property type="entry name" value="Ribonuclease Inhibitor"/>
    <property type="match status" value="1"/>
</dbReference>
<accession>A0ABQ8JL79</accession>
<feature type="region of interest" description="Disordered" evidence="1">
    <location>
        <begin position="1"/>
        <end position="75"/>
    </location>
</feature>
<dbReference type="SUPFAM" id="SSF81383">
    <property type="entry name" value="F-box domain"/>
    <property type="match status" value="1"/>
</dbReference>
<evidence type="ECO:0000259" key="3">
    <source>
        <dbReference type="PROSITE" id="PS50982"/>
    </source>
</evidence>
<evidence type="ECO:0000313" key="4">
    <source>
        <dbReference type="EMBL" id="KAH9423227.1"/>
    </source>
</evidence>
<comment type="caution">
    <text evidence="4">The sequence shown here is derived from an EMBL/GenBank/DDBJ whole genome shotgun (WGS) entry which is preliminary data.</text>
</comment>
<dbReference type="Pfam" id="PF12937">
    <property type="entry name" value="F-box-like"/>
    <property type="match status" value="1"/>
</dbReference>
<gene>
    <name evidence="4" type="ORF">DERP_003505</name>
</gene>
<name>A0ABQ8JL79_DERPT</name>
<feature type="compositionally biased region" description="Polar residues" evidence="1">
    <location>
        <begin position="313"/>
        <end position="324"/>
    </location>
</feature>
<feature type="compositionally biased region" description="Low complexity" evidence="1">
    <location>
        <begin position="301"/>
        <end position="312"/>
    </location>
</feature>
<dbReference type="InterPro" id="IPR001739">
    <property type="entry name" value="Methyl_CpG_DNA-bd"/>
</dbReference>
<feature type="compositionally biased region" description="Polar residues" evidence="1">
    <location>
        <begin position="606"/>
        <end position="642"/>
    </location>
</feature>
<dbReference type="InterPro" id="IPR016177">
    <property type="entry name" value="DNA-bd_dom_sf"/>
</dbReference>
<dbReference type="Proteomes" id="UP000887458">
    <property type="component" value="Unassembled WGS sequence"/>
</dbReference>
<dbReference type="InterPro" id="IPR032675">
    <property type="entry name" value="LRR_dom_sf"/>
</dbReference>
<feature type="compositionally biased region" description="Basic and acidic residues" evidence="1">
    <location>
        <begin position="14"/>
        <end position="27"/>
    </location>
</feature>
<feature type="region of interest" description="Disordered" evidence="1">
    <location>
        <begin position="444"/>
        <end position="491"/>
    </location>
</feature>
<feature type="non-terminal residue" evidence="4">
    <location>
        <position position="1"/>
    </location>
</feature>
<dbReference type="PROSITE" id="PS50982">
    <property type="entry name" value="MBD"/>
    <property type="match status" value="1"/>
</dbReference>
<dbReference type="SUPFAM" id="SSF52047">
    <property type="entry name" value="RNI-like"/>
    <property type="match status" value="1"/>
</dbReference>
<feature type="domain" description="MBD" evidence="3">
    <location>
        <begin position="103"/>
        <end position="189"/>
    </location>
</feature>
<feature type="region of interest" description="Disordered" evidence="1">
    <location>
        <begin position="365"/>
        <end position="411"/>
    </location>
</feature>
<organism evidence="4 5">
    <name type="scientific">Dermatophagoides pteronyssinus</name>
    <name type="common">European house dust mite</name>
    <dbReference type="NCBI Taxonomy" id="6956"/>
    <lineage>
        <taxon>Eukaryota</taxon>
        <taxon>Metazoa</taxon>
        <taxon>Ecdysozoa</taxon>
        <taxon>Arthropoda</taxon>
        <taxon>Chelicerata</taxon>
        <taxon>Arachnida</taxon>
        <taxon>Acari</taxon>
        <taxon>Acariformes</taxon>
        <taxon>Sarcoptiformes</taxon>
        <taxon>Astigmata</taxon>
        <taxon>Psoroptidia</taxon>
        <taxon>Analgoidea</taxon>
        <taxon>Pyroglyphidae</taxon>
        <taxon>Dermatophagoidinae</taxon>
        <taxon>Dermatophagoides</taxon>
    </lineage>
</organism>
<protein>
    <submittedName>
        <fullName evidence="4">Uncharacterized protein</fullName>
    </submittedName>
</protein>
<feature type="compositionally biased region" description="Low complexity" evidence="1">
    <location>
        <begin position="651"/>
        <end position="662"/>
    </location>
</feature>
<dbReference type="SUPFAM" id="SSF54171">
    <property type="entry name" value="DNA-binding domain"/>
    <property type="match status" value="1"/>
</dbReference>
<feature type="compositionally biased region" description="Polar residues" evidence="1">
    <location>
        <begin position="444"/>
        <end position="456"/>
    </location>
</feature>
<proteinExistence type="predicted"/>
<feature type="compositionally biased region" description="Basic and acidic residues" evidence="1">
    <location>
        <begin position="365"/>
        <end position="374"/>
    </location>
</feature>
<dbReference type="InterPro" id="IPR036047">
    <property type="entry name" value="F-box-like_dom_sf"/>
</dbReference>
<feature type="compositionally biased region" description="Low complexity" evidence="1">
    <location>
        <begin position="669"/>
        <end position="689"/>
    </location>
</feature>
<dbReference type="PROSITE" id="PS50181">
    <property type="entry name" value="FBOX"/>
    <property type="match status" value="1"/>
</dbReference>